<keyword evidence="1" id="KW-1133">Transmembrane helix</keyword>
<accession>A0A850EQM4</accession>
<feature type="domain" description="DUF218" evidence="2">
    <location>
        <begin position="76"/>
        <end position="242"/>
    </location>
</feature>
<keyword evidence="1" id="KW-0812">Transmembrane</keyword>
<dbReference type="RefSeq" id="WP_175372118.1">
    <property type="nucleotide sequence ID" value="NZ_JABWCS010000209.1"/>
</dbReference>
<proteinExistence type="predicted"/>
<dbReference type="CDD" id="cd06259">
    <property type="entry name" value="YdcF-like"/>
    <property type="match status" value="1"/>
</dbReference>
<dbReference type="GO" id="GO:0043164">
    <property type="term" value="P:Gram-negative-bacterium-type cell wall biogenesis"/>
    <property type="evidence" value="ECO:0007669"/>
    <property type="project" value="TreeGrafter"/>
</dbReference>
<protein>
    <submittedName>
        <fullName evidence="3">YdcF family protein</fullName>
    </submittedName>
</protein>
<dbReference type="GO" id="GO:0005886">
    <property type="term" value="C:plasma membrane"/>
    <property type="evidence" value="ECO:0007669"/>
    <property type="project" value="TreeGrafter"/>
</dbReference>
<comment type="caution">
    <text evidence="3">The sequence shown here is derived from an EMBL/GenBank/DDBJ whole genome shotgun (WGS) entry which is preliminary data.</text>
</comment>
<keyword evidence="4" id="KW-1185">Reference proteome</keyword>
<dbReference type="InterPro" id="IPR003848">
    <property type="entry name" value="DUF218"/>
</dbReference>
<feature type="transmembrane region" description="Helical" evidence="1">
    <location>
        <begin position="7"/>
        <end position="30"/>
    </location>
</feature>
<dbReference type="Gene3D" id="3.40.50.620">
    <property type="entry name" value="HUPs"/>
    <property type="match status" value="1"/>
</dbReference>
<organism evidence="3 4">
    <name type="scientific">Paenibacillus agri</name>
    <dbReference type="NCBI Taxonomy" id="2744309"/>
    <lineage>
        <taxon>Bacteria</taxon>
        <taxon>Bacillati</taxon>
        <taxon>Bacillota</taxon>
        <taxon>Bacilli</taxon>
        <taxon>Bacillales</taxon>
        <taxon>Paenibacillaceae</taxon>
        <taxon>Paenibacillus</taxon>
    </lineage>
</organism>
<dbReference type="GO" id="GO:0000270">
    <property type="term" value="P:peptidoglycan metabolic process"/>
    <property type="evidence" value="ECO:0007669"/>
    <property type="project" value="TreeGrafter"/>
</dbReference>
<gene>
    <name evidence="3" type="ORF">HPT30_14470</name>
</gene>
<sequence length="249" mass="27086">MIYVIKFIYSFVLPPGLFVLLLLVPIIWLWKRERRASVFLLIVTLLFYLSSTSLVSDLFIRGLERQYAQPQAVQGDVIVVLGGGATLTTPDLNGKGNMLGSAANRLLTAVRLHKATGLPILFSGGQVFADSGNEANIAKRQLLALGVAESDILVENRSLNTKQNAINTALILKEHGFEHPVLVTSAFHMPRAVVEFGQAGLSVQPFPTDYVSDSKFTFYPAKLSPNAGAVSITGLALKEYLGLFVAKIR</sequence>
<evidence type="ECO:0000256" key="1">
    <source>
        <dbReference type="SAM" id="Phobius"/>
    </source>
</evidence>
<dbReference type="InterPro" id="IPR014729">
    <property type="entry name" value="Rossmann-like_a/b/a_fold"/>
</dbReference>
<dbReference type="PANTHER" id="PTHR30336">
    <property type="entry name" value="INNER MEMBRANE PROTEIN, PROBABLE PERMEASE"/>
    <property type="match status" value="1"/>
</dbReference>
<dbReference type="InterPro" id="IPR051599">
    <property type="entry name" value="Cell_Envelope_Assoc"/>
</dbReference>
<dbReference type="Proteomes" id="UP000564806">
    <property type="component" value="Unassembled WGS sequence"/>
</dbReference>
<feature type="transmembrane region" description="Helical" evidence="1">
    <location>
        <begin position="36"/>
        <end position="60"/>
    </location>
</feature>
<dbReference type="PANTHER" id="PTHR30336:SF4">
    <property type="entry name" value="ENVELOPE BIOGENESIS FACTOR ELYC"/>
    <property type="match status" value="1"/>
</dbReference>
<evidence type="ECO:0000313" key="4">
    <source>
        <dbReference type="Proteomes" id="UP000564806"/>
    </source>
</evidence>
<dbReference type="AlphaFoldDB" id="A0A850EQM4"/>
<dbReference type="EMBL" id="JABWCS010000209">
    <property type="protein sequence ID" value="NUU61544.1"/>
    <property type="molecule type" value="Genomic_DNA"/>
</dbReference>
<reference evidence="3" key="1">
    <citation type="submission" date="2020-06" db="EMBL/GenBank/DDBJ databases">
        <title>Paenibacillus sp. nov., isolated from soil.</title>
        <authorList>
            <person name="Seo Y.L."/>
        </authorList>
    </citation>
    <scope>NUCLEOTIDE SEQUENCE [LARGE SCALE GENOMIC DNA]</scope>
    <source>
        <strain evidence="3">JW14</strain>
    </source>
</reference>
<evidence type="ECO:0000259" key="2">
    <source>
        <dbReference type="Pfam" id="PF02698"/>
    </source>
</evidence>
<keyword evidence="1" id="KW-0472">Membrane</keyword>
<dbReference type="Pfam" id="PF02698">
    <property type="entry name" value="DUF218"/>
    <property type="match status" value="1"/>
</dbReference>
<evidence type="ECO:0000313" key="3">
    <source>
        <dbReference type="EMBL" id="NUU61544.1"/>
    </source>
</evidence>
<name>A0A850EQM4_9BACL</name>